<reference evidence="9" key="1">
    <citation type="journal article" date="2014" name="Int. J. Syst. Evol. Microbiol.">
        <title>Complete genome sequence of Corynebacterium casei LMG S-19264T (=DSM 44701T), isolated from a smear-ripened cheese.</title>
        <authorList>
            <consortium name="US DOE Joint Genome Institute (JGI-PGF)"/>
            <person name="Walter F."/>
            <person name="Albersmeier A."/>
            <person name="Kalinowski J."/>
            <person name="Ruckert C."/>
        </authorList>
    </citation>
    <scope>NUCLEOTIDE SEQUENCE</scope>
    <source>
        <strain evidence="9">KCTC 12343</strain>
    </source>
</reference>
<reference evidence="9" key="2">
    <citation type="submission" date="2022-12" db="EMBL/GenBank/DDBJ databases">
        <authorList>
            <person name="Sun Q."/>
            <person name="Kim S."/>
        </authorList>
    </citation>
    <scope>NUCLEOTIDE SEQUENCE</scope>
    <source>
        <strain evidence="9">KCTC 12343</strain>
    </source>
</reference>
<dbReference type="PANTHER" id="PTHR30572:SF18">
    <property type="entry name" value="ABC-TYPE MACROLIDE FAMILY EXPORT SYSTEM PERMEASE COMPONENT 2"/>
    <property type="match status" value="1"/>
</dbReference>
<evidence type="ECO:0000256" key="5">
    <source>
        <dbReference type="ARBA" id="ARBA00023136"/>
    </source>
</evidence>
<dbReference type="Proteomes" id="UP000628442">
    <property type="component" value="Unassembled WGS sequence"/>
</dbReference>
<keyword evidence="3 6" id="KW-0812">Transmembrane</keyword>
<dbReference type="InterPro" id="IPR003838">
    <property type="entry name" value="ABC3_permease_C"/>
</dbReference>
<dbReference type="RefSeq" id="WP_307722085.1">
    <property type="nucleotide sequence ID" value="NZ_BMWV01000001.1"/>
</dbReference>
<organism evidence="9 10">
    <name type="scientific">Pseudoduganella albidiflava</name>
    <dbReference type="NCBI Taxonomy" id="321983"/>
    <lineage>
        <taxon>Bacteria</taxon>
        <taxon>Pseudomonadati</taxon>
        <taxon>Pseudomonadota</taxon>
        <taxon>Betaproteobacteria</taxon>
        <taxon>Burkholderiales</taxon>
        <taxon>Oxalobacteraceae</taxon>
        <taxon>Telluria group</taxon>
        <taxon>Pseudoduganella</taxon>
    </lineage>
</organism>
<dbReference type="Pfam" id="PF02687">
    <property type="entry name" value="FtsX"/>
    <property type="match status" value="1"/>
</dbReference>
<evidence type="ECO:0000259" key="8">
    <source>
        <dbReference type="Pfam" id="PF12704"/>
    </source>
</evidence>
<evidence type="ECO:0000259" key="7">
    <source>
        <dbReference type="Pfam" id="PF02687"/>
    </source>
</evidence>
<dbReference type="GO" id="GO:0005524">
    <property type="term" value="F:ATP binding"/>
    <property type="evidence" value="ECO:0007669"/>
    <property type="project" value="UniProtKB-KW"/>
</dbReference>
<dbReference type="PANTHER" id="PTHR30572">
    <property type="entry name" value="MEMBRANE COMPONENT OF TRANSPORTER-RELATED"/>
    <property type="match status" value="1"/>
</dbReference>
<evidence type="ECO:0000256" key="3">
    <source>
        <dbReference type="ARBA" id="ARBA00022692"/>
    </source>
</evidence>
<comment type="caution">
    <text evidence="9">The sequence shown here is derived from an EMBL/GenBank/DDBJ whole genome shotgun (WGS) entry which is preliminary data.</text>
</comment>
<dbReference type="GO" id="GO:0022857">
    <property type="term" value="F:transmembrane transporter activity"/>
    <property type="evidence" value="ECO:0007669"/>
    <property type="project" value="TreeGrafter"/>
</dbReference>
<dbReference type="GO" id="GO:0005886">
    <property type="term" value="C:plasma membrane"/>
    <property type="evidence" value="ECO:0007669"/>
    <property type="project" value="UniProtKB-SubCell"/>
</dbReference>
<dbReference type="AlphaFoldDB" id="A0AA87XNW5"/>
<evidence type="ECO:0000313" key="10">
    <source>
        <dbReference type="Proteomes" id="UP000628442"/>
    </source>
</evidence>
<keyword evidence="9" id="KW-0547">Nucleotide-binding</keyword>
<dbReference type="InterPro" id="IPR025857">
    <property type="entry name" value="MacB_PCD"/>
</dbReference>
<dbReference type="InterPro" id="IPR050250">
    <property type="entry name" value="Macrolide_Exporter_MacB"/>
</dbReference>
<gene>
    <name evidence="9" type="primary">ybjZ</name>
    <name evidence="9" type="ORF">GCM10007387_02110</name>
</gene>
<comment type="subcellular location">
    <subcellularLocation>
        <location evidence="1">Cell membrane</location>
        <topology evidence="1">Multi-pass membrane protein</topology>
    </subcellularLocation>
</comment>
<accession>A0AA87XNW5</accession>
<evidence type="ECO:0000256" key="1">
    <source>
        <dbReference type="ARBA" id="ARBA00004651"/>
    </source>
</evidence>
<keyword evidence="5 6" id="KW-0472">Membrane</keyword>
<proteinExistence type="predicted"/>
<feature type="transmembrane region" description="Helical" evidence="6">
    <location>
        <begin position="404"/>
        <end position="424"/>
    </location>
</feature>
<evidence type="ECO:0000256" key="6">
    <source>
        <dbReference type="SAM" id="Phobius"/>
    </source>
</evidence>
<sequence>MFSSHMFGYYFKLGLRNLRRNPALTALMVLTLAIGVAASVSTLTILHVMSGNPMPHKSERMISVVFNNGPLEGYSPGDKPNDDQVSYTDAMNLQASGQGARRTAMMGLGGTIQPDRKDIAPFVVTGGGPYRDFFAMFEIPFLHGQAWSEADDKAGADVMVLTRALSEKLYGNDNPVGRRLRYNGFDFLITGVIDNWDPIPRFHRIVGMGAFDEEDEFFLPMATAVRHEWNNSGSTNCTSSAGAGYQAFIRSECTWIQFWFELHSAADRAALQDWIDGYAAEQRKLGRMPRNAPNHLYNLTEWLEHLKVVGNDNKLSAWLAFGFLLLCLVNTVGLLLAKFSVRAPEVGVRRALGASRKEIFHQFLVETAVIGLAGGVLGLLLALGALGLISLQSKELALVARMDWAMLCVTFAMAVAAAILAGLLPTWRACQVTPALQLKSQ</sequence>
<keyword evidence="2" id="KW-1003">Cell membrane</keyword>
<feature type="domain" description="MacB-like periplasmic core" evidence="8">
    <location>
        <begin position="25"/>
        <end position="276"/>
    </location>
</feature>
<evidence type="ECO:0000256" key="4">
    <source>
        <dbReference type="ARBA" id="ARBA00022989"/>
    </source>
</evidence>
<name>A0AA87XNW5_9BURK</name>
<protein>
    <submittedName>
        <fullName evidence="9">ABC transporter ATP-binding protein</fullName>
    </submittedName>
</protein>
<feature type="domain" description="ABC3 transporter permease C-terminal" evidence="7">
    <location>
        <begin position="319"/>
        <end position="433"/>
    </location>
</feature>
<dbReference type="Pfam" id="PF12704">
    <property type="entry name" value="MacB_PCD"/>
    <property type="match status" value="1"/>
</dbReference>
<evidence type="ECO:0000256" key="2">
    <source>
        <dbReference type="ARBA" id="ARBA00022475"/>
    </source>
</evidence>
<keyword evidence="4 6" id="KW-1133">Transmembrane helix</keyword>
<dbReference type="EMBL" id="BMWV01000001">
    <property type="protein sequence ID" value="GGY24171.1"/>
    <property type="molecule type" value="Genomic_DNA"/>
</dbReference>
<feature type="transmembrane region" description="Helical" evidence="6">
    <location>
        <begin position="315"/>
        <end position="339"/>
    </location>
</feature>
<feature type="transmembrane region" description="Helical" evidence="6">
    <location>
        <begin position="359"/>
        <end position="392"/>
    </location>
</feature>
<evidence type="ECO:0000313" key="9">
    <source>
        <dbReference type="EMBL" id="GGY24171.1"/>
    </source>
</evidence>
<keyword evidence="9" id="KW-0067">ATP-binding</keyword>